<dbReference type="Proteomes" id="UP000095200">
    <property type="component" value="Unassembled WGS sequence"/>
</dbReference>
<dbReference type="GO" id="GO:0003677">
    <property type="term" value="F:DNA binding"/>
    <property type="evidence" value="ECO:0007669"/>
    <property type="project" value="UniProtKB-KW"/>
</dbReference>
<dbReference type="GO" id="GO:0045881">
    <property type="term" value="P:positive regulation of sporulation resulting in formation of a cellular spore"/>
    <property type="evidence" value="ECO:0007669"/>
    <property type="project" value="TreeGrafter"/>
</dbReference>
<dbReference type="PANTHER" id="PTHR33375">
    <property type="entry name" value="CHROMOSOME-PARTITIONING PROTEIN PARB-RELATED"/>
    <property type="match status" value="1"/>
</dbReference>
<evidence type="ECO:0000256" key="3">
    <source>
        <dbReference type="ARBA" id="ARBA00023125"/>
    </source>
</evidence>
<name>A0A194AGK5_9BACT</name>
<protein>
    <submittedName>
        <fullName evidence="5">Chromosome partitioning protein ParB</fullName>
    </submittedName>
</protein>
<accession>A0A194AGK5</accession>
<dbReference type="SUPFAM" id="SSF110849">
    <property type="entry name" value="ParB/Sulfiredoxin"/>
    <property type="match status" value="1"/>
</dbReference>
<dbReference type="CDD" id="cd16393">
    <property type="entry name" value="SPO0J_N"/>
    <property type="match status" value="1"/>
</dbReference>
<dbReference type="PANTHER" id="PTHR33375:SF1">
    <property type="entry name" value="CHROMOSOME-PARTITIONING PROTEIN PARB-RELATED"/>
    <property type="match status" value="1"/>
</dbReference>
<organism evidence="5 6">
    <name type="scientific">Desulfoplanes formicivorans</name>
    <dbReference type="NCBI Taxonomy" id="1592317"/>
    <lineage>
        <taxon>Bacteria</taxon>
        <taxon>Pseudomonadati</taxon>
        <taxon>Thermodesulfobacteriota</taxon>
        <taxon>Desulfovibrionia</taxon>
        <taxon>Desulfovibrionales</taxon>
        <taxon>Desulfoplanaceae</taxon>
        <taxon>Desulfoplanes</taxon>
    </lineage>
</organism>
<dbReference type="Pfam" id="PF17762">
    <property type="entry name" value="HTH_ParB"/>
    <property type="match status" value="1"/>
</dbReference>
<dbReference type="FunFam" id="3.90.1530.30:FF:000001">
    <property type="entry name" value="Chromosome partitioning protein ParB"/>
    <property type="match status" value="1"/>
</dbReference>
<keyword evidence="3" id="KW-0238">DNA-binding</keyword>
<dbReference type="InterPro" id="IPR050336">
    <property type="entry name" value="Chromosome_partition/occlusion"/>
</dbReference>
<keyword evidence="6" id="KW-1185">Reference proteome</keyword>
<dbReference type="InterPro" id="IPR041468">
    <property type="entry name" value="HTH_ParB/Spo0J"/>
</dbReference>
<gene>
    <name evidence="5" type="ORF">DPF_1168</name>
</gene>
<dbReference type="EMBL" id="BDFE01000015">
    <property type="protein sequence ID" value="GAU08458.1"/>
    <property type="molecule type" value="Genomic_DNA"/>
</dbReference>
<dbReference type="Pfam" id="PF02195">
    <property type="entry name" value="ParB_N"/>
    <property type="match status" value="1"/>
</dbReference>
<dbReference type="InterPro" id="IPR004437">
    <property type="entry name" value="ParB/RepB/Spo0J"/>
</dbReference>
<comment type="caution">
    <text evidence="5">The sequence shown here is derived from an EMBL/GenBank/DDBJ whole genome shotgun (WGS) entry which is preliminary data.</text>
</comment>
<dbReference type="NCBIfam" id="TIGR00180">
    <property type="entry name" value="parB_part"/>
    <property type="match status" value="1"/>
</dbReference>
<dbReference type="AlphaFoldDB" id="A0A194AGK5"/>
<evidence type="ECO:0000313" key="6">
    <source>
        <dbReference type="Proteomes" id="UP000095200"/>
    </source>
</evidence>
<reference evidence="6" key="1">
    <citation type="submission" date="2016-06" db="EMBL/GenBank/DDBJ databases">
        <title>Draft genome sequence of Desulfoplanes formicivorans strain Pf12B.</title>
        <authorList>
            <person name="Watanabe M."/>
            <person name="Kojima H."/>
            <person name="Fukui M."/>
        </authorList>
    </citation>
    <scope>NUCLEOTIDE SEQUENCE [LARGE SCALE GENOMIC DNA]</scope>
    <source>
        <strain evidence="6">Pf12B</strain>
    </source>
</reference>
<dbReference type="GO" id="GO:0007059">
    <property type="term" value="P:chromosome segregation"/>
    <property type="evidence" value="ECO:0007669"/>
    <property type="project" value="UniProtKB-KW"/>
</dbReference>
<dbReference type="Gene3D" id="1.10.10.2830">
    <property type="match status" value="1"/>
</dbReference>
<dbReference type="InterPro" id="IPR003115">
    <property type="entry name" value="ParB_N"/>
</dbReference>
<dbReference type="Gene3D" id="3.90.1530.30">
    <property type="match status" value="1"/>
</dbReference>
<evidence type="ECO:0000259" key="4">
    <source>
        <dbReference type="SMART" id="SM00470"/>
    </source>
</evidence>
<dbReference type="RefSeq" id="WP_069858007.1">
    <property type="nucleotide sequence ID" value="NZ_BDFE01000015.1"/>
</dbReference>
<dbReference type="SMART" id="SM00470">
    <property type="entry name" value="ParB"/>
    <property type="match status" value="1"/>
</dbReference>
<dbReference type="OrthoDB" id="9802051at2"/>
<keyword evidence="2" id="KW-0159">Chromosome partition</keyword>
<dbReference type="GO" id="GO:0005694">
    <property type="term" value="C:chromosome"/>
    <property type="evidence" value="ECO:0007669"/>
    <property type="project" value="TreeGrafter"/>
</dbReference>
<dbReference type="STRING" id="1592317.DPF_1168"/>
<dbReference type="FunFam" id="1.10.10.2830:FF:000001">
    <property type="entry name" value="Chromosome partitioning protein ParB"/>
    <property type="match status" value="1"/>
</dbReference>
<evidence type="ECO:0000256" key="2">
    <source>
        <dbReference type="ARBA" id="ARBA00022829"/>
    </source>
</evidence>
<sequence length="306" mass="34143">MSVKTRGLGKGLDLLLKGSTPDTTDERLEIREIPLTDIFPNPSQPRQEFVEESLDELARSIRSQGVLQPILVRPRSGARHGYEIVAGERRWRASQRTDLKTIPALVRDIDDKETLAIALIENLQREDLNPIEEAMALERIKQELELSQEELARQVGRSRSAIANSMRLLNLPPSIQKDLAAHVITPGHARAYLALNDPDSQKTAHDKVVKNHLNVRQTEALVRQMNAAPAKDSPADDLKDKAANKRFCQECKTTIEKVLGKRKGLSLRVSGGPAKGSITLSYANARERERVLRIMEQGAGHVDNQE</sequence>
<evidence type="ECO:0000313" key="5">
    <source>
        <dbReference type="EMBL" id="GAU08458.1"/>
    </source>
</evidence>
<comment type="similarity">
    <text evidence="1">Belongs to the ParB family.</text>
</comment>
<dbReference type="InterPro" id="IPR036086">
    <property type="entry name" value="ParB/Sulfiredoxin_sf"/>
</dbReference>
<proteinExistence type="inferred from homology"/>
<evidence type="ECO:0000256" key="1">
    <source>
        <dbReference type="ARBA" id="ARBA00006295"/>
    </source>
</evidence>
<feature type="domain" description="ParB-like N-terminal" evidence="4">
    <location>
        <begin position="31"/>
        <end position="123"/>
    </location>
</feature>